<evidence type="ECO:0000313" key="4">
    <source>
        <dbReference type="EMBL" id="PNR50874.1"/>
    </source>
</evidence>
<dbReference type="PaxDb" id="3218-PP1S42_207V6.1"/>
<dbReference type="GO" id="GO:0005737">
    <property type="term" value="C:cytoplasm"/>
    <property type="evidence" value="ECO:0000318"/>
    <property type="project" value="GO_Central"/>
</dbReference>
<dbReference type="EnsemblPlants" id="Pp3c7_6990V3.2">
    <property type="protein sequence ID" value="PAC:32924927.CDS.1"/>
    <property type="gene ID" value="Pp3c7_6990"/>
</dbReference>
<dbReference type="Pfam" id="PF00300">
    <property type="entry name" value="His_Phos_1"/>
    <property type="match status" value="1"/>
</dbReference>
<dbReference type="GeneID" id="112284868"/>
<dbReference type="EnsemblPlants" id="Pp3c7_6990V3.1">
    <property type="protein sequence ID" value="PAC:32924926.CDS.1"/>
    <property type="gene ID" value="Pp3c7_6990"/>
</dbReference>
<name>A9S256_PHYPA</name>
<protein>
    <recommendedName>
        <fullName evidence="7">Phosphoglycerate mutase-like protein</fullName>
    </recommendedName>
</protein>
<keyword evidence="6" id="KW-1185">Reference proteome</keyword>
<dbReference type="eggNOG" id="KOG4754">
    <property type="taxonomic scope" value="Eukaryota"/>
</dbReference>
<dbReference type="OMA" id="FEACREH"/>
<gene>
    <name evidence="5" type="primary">LOC112284868</name>
    <name evidence="4" type="ORF">PHYPA_010060</name>
</gene>
<dbReference type="InterPro" id="IPR050275">
    <property type="entry name" value="PGM_Phosphatase"/>
</dbReference>
<sequence length="307" mass="34444">MAQGVAVASHTLPLETFGVSMYPMFRSKVIYLVRHGQGVHNVSGETDHANYKSWDHMDAPLTDLGRQQAEALHDHVEATGIKAQVELVVVSPLLRTLQTATRVWGEAALPEGESPLLVSRSGKFQHAPIAPSRSLKFVANEWCRERTGVNPCDRRSNISIYRKDFPGVDFSEVQTDEDTWWHDTKRETNEEVFDRARVLVRWLLDRPESQIALVSHSSFLLRMCQLLGAGCSDVVRTEIQTGFQNCEMRAMVIVDRLASGPPTTASLDFRGGLNHDVLLRRDMDIPHRKIVAEDTFVLQADSFPTVA</sequence>
<dbReference type="SUPFAM" id="SSF53254">
    <property type="entry name" value="Phosphoglycerate mutase-like"/>
    <property type="match status" value="1"/>
</dbReference>
<dbReference type="Gene3D" id="3.40.50.1240">
    <property type="entry name" value="Phosphoglycerate mutase-like"/>
    <property type="match status" value="1"/>
</dbReference>
<dbReference type="InterPro" id="IPR029033">
    <property type="entry name" value="His_PPase_superfam"/>
</dbReference>
<dbReference type="Gramene" id="Pp3c7_6990V3.2">
    <property type="protein sequence ID" value="PAC:32924927.CDS.1"/>
    <property type="gene ID" value="Pp3c7_6990"/>
</dbReference>
<dbReference type="Gramene" id="Pp3c7_6990V3.1">
    <property type="protein sequence ID" value="PAC:32924926.CDS.1"/>
    <property type="gene ID" value="Pp3c7_6990"/>
</dbReference>
<reference evidence="4 6" key="1">
    <citation type="journal article" date="2008" name="Science">
        <title>The Physcomitrella genome reveals evolutionary insights into the conquest of land by plants.</title>
        <authorList>
            <person name="Rensing S."/>
            <person name="Lang D."/>
            <person name="Zimmer A."/>
            <person name="Terry A."/>
            <person name="Salamov A."/>
            <person name="Shapiro H."/>
            <person name="Nishiyama T."/>
            <person name="Perroud P.-F."/>
            <person name="Lindquist E."/>
            <person name="Kamisugi Y."/>
            <person name="Tanahashi T."/>
            <person name="Sakakibara K."/>
            <person name="Fujita T."/>
            <person name="Oishi K."/>
            <person name="Shin-I T."/>
            <person name="Kuroki Y."/>
            <person name="Toyoda A."/>
            <person name="Suzuki Y."/>
            <person name="Hashimoto A."/>
            <person name="Yamaguchi K."/>
            <person name="Sugano A."/>
            <person name="Kohara Y."/>
            <person name="Fujiyama A."/>
            <person name="Anterola A."/>
            <person name="Aoki S."/>
            <person name="Ashton N."/>
            <person name="Barbazuk W.B."/>
            <person name="Barker E."/>
            <person name="Bennetzen J."/>
            <person name="Bezanilla M."/>
            <person name="Blankenship R."/>
            <person name="Cho S.H."/>
            <person name="Dutcher S."/>
            <person name="Estelle M."/>
            <person name="Fawcett J.A."/>
            <person name="Gundlach H."/>
            <person name="Hanada K."/>
            <person name="Heyl A."/>
            <person name="Hicks K.A."/>
            <person name="Hugh J."/>
            <person name="Lohr M."/>
            <person name="Mayer K."/>
            <person name="Melkozernov A."/>
            <person name="Murata T."/>
            <person name="Nelson D."/>
            <person name="Pils B."/>
            <person name="Prigge M."/>
            <person name="Reiss B."/>
            <person name="Renner T."/>
            <person name="Rombauts S."/>
            <person name="Rushton P."/>
            <person name="Sanderfoot A."/>
            <person name="Schween G."/>
            <person name="Shiu S.-H."/>
            <person name="Stueber K."/>
            <person name="Theodoulou F.L."/>
            <person name="Tu H."/>
            <person name="Van de Peer Y."/>
            <person name="Verrier P.J."/>
            <person name="Waters E."/>
            <person name="Wood A."/>
            <person name="Yang L."/>
            <person name="Cove D."/>
            <person name="Cuming A."/>
            <person name="Hasebe M."/>
            <person name="Lucas S."/>
            <person name="Mishler D.B."/>
            <person name="Reski R."/>
            <person name="Grigoriev I."/>
            <person name="Quatrano R.S."/>
            <person name="Boore J.L."/>
        </authorList>
    </citation>
    <scope>NUCLEOTIDE SEQUENCE [LARGE SCALE GENOMIC DNA]</scope>
    <source>
        <strain evidence="5 6">cv. Gransden 2004</strain>
    </source>
</reference>
<dbReference type="InterPro" id="IPR001345">
    <property type="entry name" value="PG/BPGM_mutase_AS"/>
</dbReference>
<dbReference type="Proteomes" id="UP000006727">
    <property type="component" value="Chromosome 7"/>
</dbReference>
<dbReference type="GO" id="GO:0016791">
    <property type="term" value="F:phosphatase activity"/>
    <property type="evidence" value="ECO:0000318"/>
    <property type="project" value="GO_Central"/>
</dbReference>
<keyword evidence="1" id="KW-0324">Glycolysis</keyword>
<dbReference type="OrthoDB" id="496981at2759"/>
<dbReference type="EMBL" id="ABEU02000007">
    <property type="protein sequence ID" value="PNR50874.1"/>
    <property type="molecule type" value="Genomic_DNA"/>
</dbReference>
<accession>A9S256</accession>
<organism evidence="4">
    <name type="scientific">Physcomitrium patens</name>
    <name type="common">Spreading-leaved earth moss</name>
    <name type="synonym">Physcomitrella patens</name>
    <dbReference type="NCBI Taxonomy" id="3218"/>
    <lineage>
        <taxon>Eukaryota</taxon>
        <taxon>Viridiplantae</taxon>
        <taxon>Streptophyta</taxon>
        <taxon>Embryophyta</taxon>
        <taxon>Bryophyta</taxon>
        <taxon>Bryophytina</taxon>
        <taxon>Bryopsida</taxon>
        <taxon>Funariidae</taxon>
        <taxon>Funariales</taxon>
        <taxon>Funariaceae</taxon>
        <taxon>Physcomitrium</taxon>
    </lineage>
</organism>
<reference evidence="5" key="3">
    <citation type="submission" date="2020-12" db="UniProtKB">
        <authorList>
            <consortium name="EnsemblPlants"/>
        </authorList>
    </citation>
    <scope>IDENTIFICATION</scope>
</reference>
<dbReference type="SMART" id="SM00855">
    <property type="entry name" value="PGAM"/>
    <property type="match status" value="1"/>
</dbReference>
<dbReference type="PANTHER" id="PTHR48100">
    <property type="entry name" value="BROAD-SPECIFICITY PHOSPHATASE YOR283W-RELATED"/>
    <property type="match status" value="1"/>
</dbReference>
<dbReference type="STRING" id="3218.A9S256"/>
<dbReference type="InterPro" id="IPR013078">
    <property type="entry name" value="His_Pase_superF_clade-1"/>
</dbReference>
<dbReference type="AlphaFoldDB" id="A9S256"/>
<evidence type="ECO:0000313" key="5">
    <source>
        <dbReference type="EnsemblPlants" id="PAC:32924926.CDS.1"/>
    </source>
</evidence>
<keyword evidence="2" id="KW-0413">Isomerase</keyword>
<evidence type="ECO:0000256" key="3">
    <source>
        <dbReference type="ARBA" id="ARBA00038362"/>
    </source>
</evidence>
<dbReference type="PROSITE" id="PS00175">
    <property type="entry name" value="PG_MUTASE"/>
    <property type="match status" value="1"/>
</dbReference>
<evidence type="ECO:0000256" key="2">
    <source>
        <dbReference type="ARBA" id="ARBA00023235"/>
    </source>
</evidence>
<evidence type="ECO:0000256" key="1">
    <source>
        <dbReference type="ARBA" id="ARBA00023152"/>
    </source>
</evidence>
<dbReference type="RefSeq" id="XP_024380965.1">
    <property type="nucleotide sequence ID" value="XM_024525197.2"/>
</dbReference>
<evidence type="ECO:0008006" key="7">
    <source>
        <dbReference type="Google" id="ProtNLM"/>
    </source>
</evidence>
<dbReference type="HOGENOM" id="CLU_059468_0_0_1"/>
<reference evidence="4 6" key="2">
    <citation type="journal article" date="2018" name="Plant J.">
        <title>The Physcomitrella patens chromosome-scale assembly reveals moss genome structure and evolution.</title>
        <authorList>
            <person name="Lang D."/>
            <person name="Ullrich K.K."/>
            <person name="Murat F."/>
            <person name="Fuchs J."/>
            <person name="Jenkins J."/>
            <person name="Haas F.B."/>
            <person name="Piednoel M."/>
            <person name="Gundlach H."/>
            <person name="Van Bel M."/>
            <person name="Meyberg R."/>
            <person name="Vives C."/>
            <person name="Morata J."/>
            <person name="Symeonidi A."/>
            <person name="Hiss M."/>
            <person name="Muchero W."/>
            <person name="Kamisugi Y."/>
            <person name="Saleh O."/>
            <person name="Blanc G."/>
            <person name="Decker E.L."/>
            <person name="van Gessel N."/>
            <person name="Grimwood J."/>
            <person name="Hayes R.D."/>
            <person name="Graham S.W."/>
            <person name="Gunter L.E."/>
            <person name="McDaniel S.F."/>
            <person name="Hoernstein S.N.W."/>
            <person name="Larsson A."/>
            <person name="Li F.W."/>
            <person name="Perroud P.F."/>
            <person name="Phillips J."/>
            <person name="Ranjan P."/>
            <person name="Rokshar D.S."/>
            <person name="Rothfels C.J."/>
            <person name="Schneider L."/>
            <person name="Shu S."/>
            <person name="Stevenson D.W."/>
            <person name="Thummler F."/>
            <person name="Tillich M."/>
            <person name="Villarreal Aguilar J.C."/>
            <person name="Widiez T."/>
            <person name="Wong G.K."/>
            <person name="Wymore A."/>
            <person name="Zhang Y."/>
            <person name="Zimmer A.D."/>
            <person name="Quatrano R.S."/>
            <person name="Mayer K.F.X."/>
            <person name="Goodstein D."/>
            <person name="Casacuberta J.M."/>
            <person name="Vandepoele K."/>
            <person name="Reski R."/>
            <person name="Cuming A.C."/>
            <person name="Tuskan G.A."/>
            <person name="Maumus F."/>
            <person name="Salse J."/>
            <person name="Schmutz J."/>
            <person name="Rensing S.A."/>
        </authorList>
    </citation>
    <scope>NUCLEOTIDE SEQUENCE [LARGE SCALE GENOMIC DNA]</scope>
    <source>
        <strain evidence="5 6">cv. Gransden 2004</strain>
    </source>
</reference>
<evidence type="ECO:0000313" key="6">
    <source>
        <dbReference type="Proteomes" id="UP000006727"/>
    </source>
</evidence>
<dbReference type="PANTHER" id="PTHR48100:SF1">
    <property type="entry name" value="HISTIDINE PHOSPHATASE FAMILY PROTEIN-RELATED"/>
    <property type="match status" value="1"/>
</dbReference>
<comment type="similarity">
    <text evidence="3">Belongs to the phosphoglycerate mutase family.</text>
</comment>
<proteinExistence type="inferred from homology"/>
<dbReference type="CDD" id="cd07067">
    <property type="entry name" value="HP_PGM_like"/>
    <property type="match status" value="1"/>
</dbReference>